<dbReference type="InterPro" id="IPR000642">
    <property type="entry name" value="Peptidase_M41"/>
</dbReference>
<evidence type="ECO:0000256" key="3">
    <source>
        <dbReference type="ARBA" id="ARBA00022475"/>
    </source>
</evidence>
<gene>
    <name evidence="15" type="primary">ftsH</name>
    <name evidence="19" type="ORF">MELS_0138</name>
</gene>
<dbReference type="InterPro" id="IPR003960">
    <property type="entry name" value="ATPase_AAA_CS"/>
</dbReference>
<keyword evidence="13 15" id="KW-0472">Membrane</keyword>
<dbReference type="InterPro" id="IPR005936">
    <property type="entry name" value="FtsH"/>
</dbReference>
<keyword evidence="9 15" id="KW-0862">Zinc</keyword>
<dbReference type="AlphaFoldDB" id="G0VRB6"/>
<comment type="cofactor">
    <cofactor evidence="15">
        <name>Zn(2+)</name>
        <dbReference type="ChEBI" id="CHEBI:29105"/>
    </cofactor>
    <text evidence="15">Binds 1 zinc ion per subunit.</text>
</comment>
<dbReference type="STRING" id="1064535.MELS_0138"/>
<dbReference type="SUPFAM" id="SSF52540">
    <property type="entry name" value="P-loop containing nucleoside triphosphate hydrolases"/>
    <property type="match status" value="1"/>
</dbReference>
<evidence type="ECO:0000256" key="11">
    <source>
        <dbReference type="ARBA" id="ARBA00022989"/>
    </source>
</evidence>
<evidence type="ECO:0000256" key="5">
    <source>
        <dbReference type="ARBA" id="ARBA00022692"/>
    </source>
</evidence>
<dbReference type="FunFam" id="3.40.50.300:FF:000001">
    <property type="entry name" value="ATP-dependent zinc metalloprotease FtsH"/>
    <property type="match status" value="1"/>
</dbReference>
<evidence type="ECO:0000256" key="1">
    <source>
        <dbReference type="ARBA" id="ARBA00004370"/>
    </source>
</evidence>
<dbReference type="InterPro" id="IPR003593">
    <property type="entry name" value="AAA+_ATPase"/>
</dbReference>
<dbReference type="Pfam" id="PF01434">
    <property type="entry name" value="Peptidase_M41"/>
    <property type="match status" value="1"/>
</dbReference>
<dbReference type="PANTHER" id="PTHR23076">
    <property type="entry name" value="METALLOPROTEASE M41 FTSH"/>
    <property type="match status" value="1"/>
</dbReference>
<dbReference type="FunFam" id="1.20.58.760:FF:000001">
    <property type="entry name" value="ATP-dependent zinc metalloprotease FtsH"/>
    <property type="match status" value="1"/>
</dbReference>
<dbReference type="CDD" id="cd19501">
    <property type="entry name" value="RecA-like_FtsH"/>
    <property type="match status" value="1"/>
</dbReference>
<evidence type="ECO:0000256" key="12">
    <source>
        <dbReference type="ARBA" id="ARBA00023049"/>
    </source>
</evidence>
<evidence type="ECO:0000256" key="16">
    <source>
        <dbReference type="RuleBase" id="RU003651"/>
    </source>
</evidence>
<feature type="binding site" evidence="15">
    <location>
        <position position="420"/>
    </location>
    <ligand>
        <name>Zn(2+)</name>
        <dbReference type="ChEBI" id="CHEBI:29105"/>
        <note>catalytic</note>
    </ligand>
</feature>
<dbReference type="Gene3D" id="3.40.50.300">
    <property type="entry name" value="P-loop containing nucleotide triphosphate hydrolases"/>
    <property type="match status" value="1"/>
</dbReference>
<evidence type="ECO:0000313" key="20">
    <source>
        <dbReference type="Proteomes" id="UP000010111"/>
    </source>
</evidence>
<feature type="binding site" evidence="15">
    <location>
        <position position="416"/>
    </location>
    <ligand>
        <name>Zn(2+)</name>
        <dbReference type="ChEBI" id="CHEBI:29105"/>
        <note>catalytic</note>
    </ligand>
</feature>
<dbReference type="SMART" id="SM00382">
    <property type="entry name" value="AAA"/>
    <property type="match status" value="1"/>
</dbReference>
<feature type="compositionally biased region" description="Low complexity" evidence="17">
    <location>
        <begin position="610"/>
        <end position="630"/>
    </location>
</feature>
<evidence type="ECO:0000256" key="9">
    <source>
        <dbReference type="ARBA" id="ARBA00022833"/>
    </source>
</evidence>
<evidence type="ECO:0000313" key="19">
    <source>
        <dbReference type="EMBL" id="CCC72361.1"/>
    </source>
</evidence>
<feature type="binding site" evidence="15">
    <location>
        <begin position="194"/>
        <end position="201"/>
    </location>
    <ligand>
        <name>ATP</name>
        <dbReference type="ChEBI" id="CHEBI:30616"/>
    </ligand>
</feature>
<keyword evidence="3 15" id="KW-1003">Cell membrane</keyword>
<dbReference type="InterPro" id="IPR027417">
    <property type="entry name" value="P-loop_NTPase"/>
</dbReference>
<dbReference type="GO" id="GO:0004222">
    <property type="term" value="F:metalloendopeptidase activity"/>
    <property type="evidence" value="ECO:0007669"/>
    <property type="project" value="InterPro"/>
</dbReference>
<dbReference type="NCBIfam" id="TIGR01241">
    <property type="entry name" value="FtsH_fam"/>
    <property type="match status" value="1"/>
</dbReference>
<dbReference type="PANTHER" id="PTHR23076:SF97">
    <property type="entry name" value="ATP-DEPENDENT ZINC METALLOPROTEASE YME1L1"/>
    <property type="match status" value="1"/>
</dbReference>
<comment type="function">
    <text evidence="15">Acts as a processive, ATP-dependent zinc metallopeptidase for both cytoplasmic and membrane proteins. Plays a role in the quality control of integral membrane proteins.</text>
</comment>
<protein>
    <recommendedName>
        <fullName evidence="15">ATP-dependent zinc metalloprotease FtsH</fullName>
        <ecNumber evidence="15">3.4.24.-</ecNumber>
    </recommendedName>
</protein>
<evidence type="ECO:0000256" key="10">
    <source>
        <dbReference type="ARBA" id="ARBA00022840"/>
    </source>
</evidence>
<keyword evidence="7 15" id="KW-0547">Nucleotide-binding</keyword>
<dbReference type="InterPro" id="IPR011546">
    <property type="entry name" value="Pept_M41_FtsH_extracell"/>
</dbReference>
<dbReference type="GO" id="GO:0005886">
    <property type="term" value="C:plasma membrane"/>
    <property type="evidence" value="ECO:0007669"/>
    <property type="project" value="UniProtKB-SubCell"/>
</dbReference>
<name>G0VRB6_MEGEL</name>
<feature type="region of interest" description="Disordered" evidence="17">
    <location>
        <begin position="602"/>
        <end position="681"/>
    </location>
</feature>
<dbReference type="Gene3D" id="3.30.720.210">
    <property type="match status" value="1"/>
</dbReference>
<dbReference type="FunFam" id="1.10.8.60:FF:000001">
    <property type="entry name" value="ATP-dependent zinc metalloprotease FtsH"/>
    <property type="match status" value="1"/>
</dbReference>
<accession>G0VRB6</accession>
<dbReference type="Gene3D" id="1.10.8.60">
    <property type="match status" value="1"/>
</dbReference>
<keyword evidence="5 15" id="KW-0812">Transmembrane</keyword>
<dbReference type="Gene3D" id="1.20.58.760">
    <property type="entry name" value="Peptidase M41"/>
    <property type="match status" value="1"/>
</dbReference>
<keyword evidence="12 15" id="KW-0482">Metalloprotease</keyword>
<dbReference type="GO" id="GO:0030163">
    <property type="term" value="P:protein catabolic process"/>
    <property type="evidence" value="ECO:0007669"/>
    <property type="project" value="UniProtKB-UniRule"/>
</dbReference>
<comment type="caution">
    <text evidence="15">Lacks conserved residue(s) required for the propagation of feature annotation.</text>
</comment>
<dbReference type="GO" id="GO:0005524">
    <property type="term" value="F:ATP binding"/>
    <property type="evidence" value="ECO:0007669"/>
    <property type="project" value="UniProtKB-UniRule"/>
</dbReference>
<feature type="transmembrane region" description="Helical" evidence="15">
    <location>
        <begin position="101"/>
        <end position="122"/>
    </location>
</feature>
<dbReference type="GO" id="GO:0016887">
    <property type="term" value="F:ATP hydrolysis activity"/>
    <property type="evidence" value="ECO:0007669"/>
    <property type="project" value="UniProtKB-UniRule"/>
</dbReference>
<organism evidence="19 20">
    <name type="scientific">Megasphaera elsdenii DSM 20460</name>
    <dbReference type="NCBI Taxonomy" id="1064535"/>
    <lineage>
        <taxon>Bacteria</taxon>
        <taxon>Bacillati</taxon>
        <taxon>Bacillota</taxon>
        <taxon>Negativicutes</taxon>
        <taxon>Veillonellales</taxon>
        <taxon>Veillonellaceae</taxon>
        <taxon>Megasphaera</taxon>
    </lineage>
</organism>
<dbReference type="EC" id="3.4.24.-" evidence="15"/>
<dbReference type="Pfam" id="PF00004">
    <property type="entry name" value="AAA"/>
    <property type="match status" value="1"/>
</dbReference>
<comment type="subunit">
    <text evidence="15">Homohexamer.</text>
</comment>
<evidence type="ECO:0000256" key="13">
    <source>
        <dbReference type="ARBA" id="ARBA00023136"/>
    </source>
</evidence>
<dbReference type="eggNOG" id="COG0465">
    <property type="taxonomic scope" value="Bacteria"/>
</dbReference>
<comment type="similarity">
    <text evidence="2 15">In the C-terminal section; belongs to the peptidase M41 family.</text>
</comment>
<dbReference type="GeneID" id="97491064"/>
<dbReference type="InterPro" id="IPR003959">
    <property type="entry name" value="ATPase_AAA_core"/>
</dbReference>
<reference evidence="19 20" key="1">
    <citation type="journal article" date="2011" name="J. Bacteriol.">
        <title>Genome Sequence of the Ruminal Bacterium Megasphaera elsdenii.</title>
        <authorList>
            <person name="Marx H."/>
            <person name="Graf A.B."/>
            <person name="Tatto N."/>
            <person name="Thallinger G.G."/>
            <person name="Mattanovich D."/>
            <person name="Sauer M."/>
        </authorList>
    </citation>
    <scope>NUCLEOTIDE SEQUENCE [LARGE SCALE GENOMIC DNA]</scope>
    <source>
        <strain evidence="19 20">DSM 20460</strain>
    </source>
</reference>
<proteinExistence type="inferred from homology"/>
<comment type="subcellular location">
    <subcellularLocation>
        <location evidence="15">Cell membrane</location>
        <topology evidence="15">Multi-pass membrane protein</topology>
        <orientation evidence="15">Cytoplasmic side</orientation>
    </subcellularLocation>
    <subcellularLocation>
        <location evidence="1">Membrane</location>
    </subcellularLocation>
</comment>
<dbReference type="MEROPS" id="M41.009"/>
<feature type="binding site" evidence="15">
    <location>
        <position position="492"/>
    </location>
    <ligand>
        <name>Zn(2+)</name>
        <dbReference type="ChEBI" id="CHEBI:29105"/>
        <note>catalytic</note>
    </ligand>
</feature>
<evidence type="ECO:0000259" key="18">
    <source>
        <dbReference type="SMART" id="SM00382"/>
    </source>
</evidence>
<evidence type="ECO:0000256" key="17">
    <source>
        <dbReference type="SAM" id="MobiDB-lite"/>
    </source>
</evidence>
<evidence type="ECO:0000256" key="2">
    <source>
        <dbReference type="ARBA" id="ARBA00010044"/>
    </source>
</evidence>
<sequence>MSKFVRNVSLYLLIIIVAVSIIDAFTSSKTDKSEISYTNFMSQVQQKKVDAVQITADHAIVGQLKDGTSFTSYAPTDSSLLPALRDADVNIIAKPPEQPSWWMNMLTAVLPILVLIAVWFFIMQQTQGGGGRVMNFGKSHAKMHGEGKIKVTFKDVAGEDEAKEELAEIVEFLRNPSKYNAIGAKIPKGVLLFGPPGTGKTLLARAVAGEAGVPFFSISGSDFVEMFVGVGASRVRDLFTQAKKNAPCIVFIDEIDAVGRQRGAGLGGGHDEREQTLNQLLVEMDGFGSNEGIITIAATNRPDILDPALLRPGRFDRQITVDRPDLRGRRAILDVHAKGKPLGKDVDLDVIAKKTPGFTGADLGNLLNEAALLAARANKKVINMAELEEASEKVCFGPERRSHVISDKEKRLTAVHESGHALIAYLLPDADPVHKVTIIPRGRAGGYTMMLPEEDRSYETKSYYLAQIRVALGGRAAEEIVFNEISSGASGDLQSVTRIARQMITRLGMSPKLGPMVFGEQQDQVFLGKSLGHERNYGESVAELIDKEMHDTVSEAYADVLHMLREHLDTLKHMADALMEVETINHQQVDNLVKYGTLEGPEDQKKETEAAPAVPAETTEAGTPDTTAAPEAKEEKAEPAAPKAEQTEIQISPWGNPVPKGGLTTGLTDKDDEEKKADEEK</sequence>
<dbReference type="EMBL" id="HE576794">
    <property type="protein sequence ID" value="CCC72361.1"/>
    <property type="molecule type" value="Genomic_DNA"/>
</dbReference>
<dbReference type="InterPro" id="IPR037219">
    <property type="entry name" value="Peptidase_M41-like"/>
</dbReference>
<dbReference type="HAMAP" id="MF_01458">
    <property type="entry name" value="FtsH"/>
    <property type="match status" value="1"/>
</dbReference>
<dbReference type="HOGENOM" id="CLU_000688_16_2_9"/>
<comment type="similarity">
    <text evidence="16">Belongs to the AAA ATPase family.</text>
</comment>
<dbReference type="KEGG" id="med:MELS_0138"/>
<comment type="similarity">
    <text evidence="14 15">In the central section; belongs to the AAA ATPase family.</text>
</comment>
<dbReference type="PROSITE" id="PS00674">
    <property type="entry name" value="AAA"/>
    <property type="match status" value="1"/>
</dbReference>
<dbReference type="Pfam" id="PF17862">
    <property type="entry name" value="AAA_lid_3"/>
    <property type="match status" value="1"/>
</dbReference>
<evidence type="ECO:0000256" key="7">
    <source>
        <dbReference type="ARBA" id="ARBA00022741"/>
    </source>
</evidence>
<keyword evidence="11 15" id="KW-1133">Transmembrane helix</keyword>
<dbReference type="Proteomes" id="UP000010111">
    <property type="component" value="Chromosome"/>
</dbReference>
<evidence type="ECO:0000256" key="6">
    <source>
        <dbReference type="ARBA" id="ARBA00022723"/>
    </source>
</evidence>
<keyword evidence="4 15" id="KW-0645">Protease</keyword>
<dbReference type="InterPro" id="IPR041569">
    <property type="entry name" value="AAA_lid_3"/>
</dbReference>
<keyword evidence="10 15" id="KW-0067">ATP-binding</keyword>
<dbReference type="Pfam" id="PF06480">
    <property type="entry name" value="FtsH_ext"/>
    <property type="match status" value="1"/>
</dbReference>
<feature type="active site" evidence="15">
    <location>
        <position position="417"/>
    </location>
</feature>
<feature type="domain" description="AAA+ ATPase" evidence="18">
    <location>
        <begin position="186"/>
        <end position="325"/>
    </location>
</feature>
<evidence type="ECO:0000256" key="8">
    <source>
        <dbReference type="ARBA" id="ARBA00022801"/>
    </source>
</evidence>
<evidence type="ECO:0000256" key="14">
    <source>
        <dbReference type="ARBA" id="ARBA00061570"/>
    </source>
</evidence>
<keyword evidence="6 15" id="KW-0479">Metal-binding</keyword>
<dbReference type="RefSeq" id="WP_014015107.1">
    <property type="nucleotide sequence ID" value="NC_015873.1"/>
</dbReference>
<dbReference type="SUPFAM" id="SSF140990">
    <property type="entry name" value="FtsH protease domain-like"/>
    <property type="match status" value="1"/>
</dbReference>
<dbReference type="GO" id="GO:0004176">
    <property type="term" value="F:ATP-dependent peptidase activity"/>
    <property type="evidence" value="ECO:0007669"/>
    <property type="project" value="InterPro"/>
</dbReference>
<dbReference type="GO" id="GO:0006508">
    <property type="term" value="P:proteolysis"/>
    <property type="evidence" value="ECO:0007669"/>
    <property type="project" value="UniProtKB-KW"/>
</dbReference>
<evidence type="ECO:0000256" key="15">
    <source>
        <dbReference type="HAMAP-Rule" id="MF_01458"/>
    </source>
</evidence>
<dbReference type="GO" id="GO:0008270">
    <property type="term" value="F:zinc ion binding"/>
    <property type="evidence" value="ECO:0007669"/>
    <property type="project" value="UniProtKB-UniRule"/>
</dbReference>
<evidence type="ECO:0000256" key="4">
    <source>
        <dbReference type="ARBA" id="ARBA00022670"/>
    </source>
</evidence>
<keyword evidence="20" id="KW-1185">Reference proteome</keyword>
<keyword evidence="8 15" id="KW-0378">Hydrolase</keyword>